<reference evidence="2 3" key="1">
    <citation type="submission" date="2023-07" db="EMBL/GenBank/DDBJ databases">
        <authorList>
            <person name="Lian W.-H."/>
        </authorList>
    </citation>
    <scope>NUCLEOTIDE SEQUENCE [LARGE SCALE GENOMIC DNA]</scope>
    <source>
        <strain evidence="2 3">SYSU DXS3180</strain>
    </source>
</reference>
<comment type="caution">
    <text evidence="2">The sequence shown here is derived from an EMBL/GenBank/DDBJ whole genome shotgun (WGS) entry which is preliminary data.</text>
</comment>
<feature type="region of interest" description="Disordered" evidence="1">
    <location>
        <begin position="223"/>
        <end position="252"/>
    </location>
</feature>
<organism evidence="2 3">
    <name type="scientific">Danxiaibacter flavus</name>
    <dbReference type="NCBI Taxonomy" id="3049108"/>
    <lineage>
        <taxon>Bacteria</taxon>
        <taxon>Pseudomonadati</taxon>
        <taxon>Bacteroidota</taxon>
        <taxon>Chitinophagia</taxon>
        <taxon>Chitinophagales</taxon>
        <taxon>Chitinophagaceae</taxon>
        <taxon>Danxiaibacter</taxon>
    </lineage>
</organism>
<dbReference type="Proteomes" id="UP001560573">
    <property type="component" value="Unassembled WGS sequence"/>
</dbReference>
<gene>
    <name evidence="2" type="ORF">QTN47_11740</name>
</gene>
<name>A0ABV3ZI33_9BACT</name>
<feature type="region of interest" description="Disordered" evidence="1">
    <location>
        <begin position="41"/>
        <end position="77"/>
    </location>
</feature>
<proteinExistence type="predicted"/>
<dbReference type="RefSeq" id="WP_369329581.1">
    <property type="nucleotide sequence ID" value="NZ_JAULBC010000003.1"/>
</dbReference>
<evidence type="ECO:0000256" key="1">
    <source>
        <dbReference type="SAM" id="MobiDB-lite"/>
    </source>
</evidence>
<accession>A0ABV3ZI33</accession>
<keyword evidence="3" id="KW-1185">Reference proteome</keyword>
<sequence>MNGFFNHLISKQTNPAANISPRLKGRFESFSGFQQSSINEVAAEKESATPSANKSVYPDKNDSANIQEGRLPKQPDLFTDDLRENDATSEGSLLAKPLLSGINNDQINEAVADIKSPGPFSRDVDVTQPVEKRLTTFVDKSDQTDQVLLRYNQTNIDDKKPEHQPDIFSLQQNIQLTPQLEINMAVINAFKQLYKNEPPDDNITAQPSPTIKVNIGRIDVRAVTQQTPSKEMQRPKAGMSLDDFLKKKNGSN</sequence>
<dbReference type="EMBL" id="JAULBC010000003">
    <property type="protein sequence ID" value="MEX6688173.1"/>
    <property type="molecule type" value="Genomic_DNA"/>
</dbReference>
<evidence type="ECO:0000313" key="2">
    <source>
        <dbReference type="EMBL" id="MEX6688173.1"/>
    </source>
</evidence>
<evidence type="ECO:0000313" key="3">
    <source>
        <dbReference type="Proteomes" id="UP001560573"/>
    </source>
</evidence>
<protein>
    <submittedName>
        <fullName evidence="2">Uncharacterized protein</fullName>
    </submittedName>
</protein>